<dbReference type="EMBL" id="JADWYR010000002">
    <property type="protein sequence ID" value="MBG9377277.1"/>
    <property type="molecule type" value="Genomic_DNA"/>
</dbReference>
<evidence type="ECO:0000313" key="2">
    <source>
        <dbReference type="Proteomes" id="UP000628448"/>
    </source>
</evidence>
<protein>
    <submittedName>
        <fullName evidence="1">Uncharacterized protein</fullName>
    </submittedName>
</protein>
<evidence type="ECO:0000313" key="1">
    <source>
        <dbReference type="EMBL" id="MBG9377277.1"/>
    </source>
</evidence>
<name>A0A931GYQ8_9BACT</name>
<keyword evidence="2" id="KW-1185">Reference proteome</keyword>
<reference evidence="1" key="1">
    <citation type="submission" date="2020-11" db="EMBL/GenBank/DDBJ databases">
        <title>Bacterial whole genome sequence for Panacibacter sp. DH6.</title>
        <authorList>
            <person name="Le V."/>
            <person name="Ko S."/>
            <person name="Ahn C.-Y."/>
            <person name="Oh H.-M."/>
        </authorList>
    </citation>
    <scope>NUCLEOTIDE SEQUENCE</scope>
    <source>
        <strain evidence="1">DH6</strain>
    </source>
</reference>
<accession>A0A931GYQ8</accession>
<dbReference type="Pfam" id="PF19463">
    <property type="entry name" value="DUF6000"/>
    <property type="match status" value="1"/>
</dbReference>
<dbReference type="Proteomes" id="UP000628448">
    <property type="component" value="Unassembled WGS sequence"/>
</dbReference>
<dbReference type="InterPro" id="IPR046042">
    <property type="entry name" value="DUF6000"/>
</dbReference>
<organism evidence="1 2">
    <name type="scientific">Panacibacter microcysteis</name>
    <dbReference type="NCBI Taxonomy" id="2793269"/>
    <lineage>
        <taxon>Bacteria</taxon>
        <taxon>Pseudomonadati</taxon>
        <taxon>Bacteroidota</taxon>
        <taxon>Chitinophagia</taxon>
        <taxon>Chitinophagales</taxon>
        <taxon>Chitinophagaceae</taxon>
        <taxon>Panacibacter</taxon>
    </lineage>
</organism>
<dbReference type="RefSeq" id="WP_196991367.1">
    <property type="nucleotide sequence ID" value="NZ_JADWYR010000002.1"/>
</dbReference>
<proteinExistence type="predicted"/>
<sequence>MDDLNEMPGLHSAGATVRHLSPFDSSPTHKNDKDLSADFIKKWVVPYYMEIGCYDNLNWIEHVKEIKPEITQDVCLNLLGDFNWRTRLVGSYFAAVKNYKELINIIGTHLLKSEVCCVGHIYALTLAFFNDEKCIGYLNKYLEYYLAKSSLYFDQKIVIEAVLYLDRKNQTDYFNQHLDNWKKLTVDRKKQEEYQRQELAKLYPELNKETNSASEKHLEKFSTDFFEEQIYILTDLNQYSR</sequence>
<comment type="caution">
    <text evidence="1">The sequence shown here is derived from an EMBL/GenBank/DDBJ whole genome shotgun (WGS) entry which is preliminary data.</text>
</comment>
<dbReference type="AlphaFoldDB" id="A0A931GYQ8"/>
<gene>
    <name evidence="1" type="ORF">I5907_13630</name>
</gene>